<dbReference type="GO" id="GO:0004519">
    <property type="term" value="F:endonuclease activity"/>
    <property type="evidence" value="ECO:0007669"/>
    <property type="project" value="UniProtKB-KW"/>
</dbReference>
<evidence type="ECO:0000256" key="1">
    <source>
        <dbReference type="SAM" id="Phobius"/>
    </source>
</evidence>
<dbReference type="EMBL" id="JBEGDD010000007">
    <property type="protein sequence ID" value="MEQ7155544.1"/>
    <property type="molecule type" value="Genomic_DNA"/>
</dbReference>
<feature type="domain" description="Endonuclease/exonuclease/phosphatase" evidence="2">
    <location>
        <begin position="107"/>
        <end position="307"/>
    </location>
</feature>
<evidence type="ECO:0000313" key="4">
    <source>
        <dbReference type="Proteomes" id="UP001445732"/>
    </source>
</evidence>
<reference evidence="3 4" key="1">
    <citation type="submission" date="2024-06" db="EMBL/GenBank/DDBJ databases">
        <title>Brevundimonas sp. C11.</title>
        <authorList>
            <person name="Maltman C."/>
        </authorList>
    </citation>
    <scope>NUCLEOTIDE SEQUENCE [LARGE SCALE GENOMIC DNA]</scope>
    <source>
        <strain evidence="3 4">C11</strain>
    </source>
</reference>
<keyword evidence="3" id="KW-0540">Nuclease</keyword>
<keyword evidence="3" id="KW-0255">Endonuclease</keyword>
<dbReference type="Gene3D" id="3.60.10.10">
    <property type="entry name" value="Endonuclease/exonuclease/phosphatase"/>
    <property type="match status" value="1"/>
</dbReference>
<organism evidence="3 4">
    <name type="scientific">Brevundimonas aurifodinae</name>
    <dbReference type="NCBI Taxonomy" id="1508312"/>
    <lineage>
        <taxon>Bacteria</taxon>
        <taxon>Pseudomonadati</taxon>
        <taxon>Pseudomonadota</taxon>
        <taxon>Alphaproteobacteria</taxon>
        <taxon>Caulobacterales</taxon>
        <taxon>Caulobacteraceae</taxon>
        <taxon>Brevundimonas</taxon>
    </lineage>
</organism>
<dbReference type="RefSeq" id="WP_349684703.1">
    <property type="nucleotide sequence ID" value="NZ_JBEGDD010000007.1"/>
</dbReference>
<dbReference type="Pfam" id="PF03372">
    <property type="entry name" value="Exo_endo_phos"/>
    <property type="match status" value="1"/>
</dbReference>
<sequence>MTLIARPRLRLFLTVVLALLSGPPLAIALASLSGIGHRWVDILAQFVGPALVAAVLLILTSLALRLRTGVLLTGIVGVAVVIAGSPQWFPAKGWPAGDEGFTVYFANLYALNTDVETVDASIRQADPDVVVLIEVSDGVGASLDALLVDFPHRAIGPRSTDGAGPSRSVIASRWPLTALRTPFAQLYGVAAAAETPIGPVTVAGVHLTRPWPYQYQWGQIIQAQELIDWRRTVSGPLIVAGDFNSVSSARIGRMIRSKTRLVAAPGWPGTWHAALPAWAGLTIDQVYRSPDLALVDRRLGRDNGSDHRAVVTRFVRAQAPPTA</sequence>
<dbReference type="SUPFAM" id="SSF56219">
    <property type="entry name" value="DNase I-like"/>
    <property type="match status" value="1"/>
</dbReference>
<evidence type="ECO:0000259" key="2">
    <source>
        <dbReference type="Pfam" id="PF03372"/>
    </source>
</evidence>
<proteinExistence type="predicted"/>
<dbReference type="InterPro" id="IPR036691">
    <property type="entry name" value="Endo/exonu/phosph_ase_sf"/>
</dbReference>
<name>A0ABV1NPH5_9CAUL</name>
<protein>
    <submittedName>
        <fullName evidence="3">Endonuclease/exonuclease/phosphatase family protein</fullName>
    </submittedName>
</protein>
<keyword evidence="4" id="KW-1185">Reference proteome</keyword>
<dbReference type="InterPro" id="IPR005135">
    <property type="entry name" value="Endo/exonuclease/phosphatase"/>
</dbReference>
<gene>
    <name evidence="3" type="ORF">ABN401_10030</name>
</gene>
<keyword evidence="1" id="KW-1133">Transmembrane helix</keyword>
<evidence type="ECO:0000313" key="3">
    <source>
        <dbReference type="EMBL" id="MEQ7155544.1"/>
    </source>
</evidence>
<keyword evidence="1" id="KW-0472">Membrane</keyword>
<feature type="transmembrane region" description="Helical" evidence="1">
    <location>
        <begin position="70"/>
        <end position="89"/>
    </location>
</feature>
<accession>A0ABV1NPH5</accession>
<dbReference type="Proteomes" id="UP001445732">
    <property type="component" value="Unassembled WGS sequence"/>
</dbReference>
<comment type="caution">
    <text evidence="3">The sequence shown here is derived from an EMBL/GenBank/DDBJ whole genome shotgun (WGS) entry which is preliminary data.</text>
</comment>
<keyword evidence="3" id="KW-0378">Hydrolase</keyword>
<keyword evidence="1" id="KW-0812">Transmembrane</keyword>
<feature type="transmembrane region" description="Helical" evidence="1">
    <location>
        <begin position="42"/>
        <end position="63"/>
    </location>
</feature>